<dbReference type="CDD" id="cd02234">
    <property type="entry name" value="cupin_BLR7677-like"/>
    <property type="match status" value="1"/>
</dbReference>
<dbReference type="RefSeq" id="WP_272138061.1">
    <property type="nucleotide sequence ID" value="NZ_JAQNDM010000002.1"/>
</dbReference>
<dbReference type="InterPro" id="IPR014710">
    <property type="entry name" value="RmlC-like_jellyroll"/>
</dbReference>
<dbReference type="Proteomes" id="UP001221838">
    <property type="component" value="Unassembled WGS sequence"/>
</dbReference>
<dbReference type="InterPro" id="IPR013096">
    <property type="entry name" value="Cupin_2"/>
</dbReference>
<dbReference type="PANTHER" id="PTHR38599:SF1">
    <property type="entry name" value="CUPIN DOMAIN PROTEIN (AFU_ORTHOLOGUE AFUA_3G13620)"/>
    <property type="match status" value="1"/>
</dbReference>
<comment type="caution">
    <text evidence="3">The sequence shown here is derived from an EMBL/GenBank/DDBJ whole genome shotgun (WGS) entry which is preliminary data.</text>
</comment>
<evidence type="ECO:0000259" key="2">
    <source>
        <dbReference type="Pfam" id="PF07883"/>
    </source>
</evidence>
<sequence>MKLRTWIIGVALTLFTAAGAGAHGAAENVVVKPAFDAPIPNIPGKSLRTVTVSYVPGGKSGAHRHANSAFIYAYVLEGAIRSQVDGEPPRVYRAGEAWTENPGAHHVVSENASKTQPAKLLAVFVVDTDDTTLTTPDPH</sequence>
<protein>
    <submittedName>
        <fullName evidence="3">Cupin domain-containing protein</fullName>
    </submittedName>
</protein>
<dbReference type="Pfam" id="PF07883">
    <property type="entry name" value="Cupin_2"/>
    <property type="match status" value="1"/>
</dbReference>
<feature type="chain" id="PRO_5045682498" evidence="1">
    <location>
        <begin position="23"/>
        <end position="139"/>
    </location>
</feature>
<feature type="signal peptide" evidence="1">
    <location>
        <begin position="1"/>
        <end position="22"/>
    </location>
</feature>
<gene>
    <name evidence="3" type="ORF">POL68_13395</name>
</gene>
<dbReference type="SUPFAM" id="SSF51182">
    <property type="entry name" value="RmlC-like cupins"/>
    <property type="match status" value="1"/>
</dbReference>
<dbReference type="EMBL" id="JAQNDM010000002">
    <property type="protein sequence ID" value="MDC0709460.1"/>
    <property type="molecule type" value="Genomic_DNA"/>
</dbReference>
<organism evidence="3 4">
    <name type="scientific">Stigmatella ashevillensis</name>
    <dbReference type="NCBI Taxonomy" id="2995309"/>
    <lineage>
        <taxon>Bacteria</taxon>
        <taxon>Pseudomonadati</taxon>
        <taxon>Myxococcota</taxon>
        <taxon>Myxococcia</taxon>
        <taxon>Myxococcales</taxon>
        <taxon>Cystobacterineae</taxon>
        <taxon>Archangiaceae</taxon>
        <taxon>Stigmatella</taxon>
    </lineage>
</organism>
<accession>A0ABT5D8S0</accession>
<keyword evidence="4" id="KW-1185">Reference proteome</keyword>
<feature type="domain" description="Cupin type-2" evidence="2">
    <location>
        <begin position="51"/>
        <end position="124"/>
    </location>
</feature>
<name>A0ABT5D8S0_9BACT</name>
<keyword evidence="1" id="KW-0732">Signal</keyword>
<dbReference type="Gene3D" id="2.60.120.10">
    <property type="entry name" value="Jelly Rolls"/>
    <property type="match status" value="1"/>
</dbReference>
<proteinExistence type="predicted"/>
<reference evidence="3 4" key="1">
    <citation type="submission" date="2022-11" db="EMBL/GenBank/DDBJ databases">
        <title>Minimal conservation of predation-associated metabolite biosynthetic gene clusters underscores biosynthetic potential of Myxococcota including descriptions for ten novel species: Archangium lansinium sp. nov., Myxococcus landrumus sp. nov., Nannocystis bai.</title>
        <authorList>
            <person name="Ahearne A."/>
            <person name="Stevens C."/>
            <person name="Dowd S."/>
        </authorList>
    </citation>
    <scope>NUCLEOTIDE SEQUENCE [LARGE SCALE GENOMIC DNA]</scope>
    <source>
        <strain evidence="3 4">NCWAL01</strain>
    </source>
</reference>
<evidence type="ECO:0000313" key="4">
    <source>
        <dbReference type="Proteomes" id="UP001221838"/>
    </source>
</evidence>
<dbReference type="PANTHER" id="PTHR38599">
    <property type="entry name" value="CUPIN DOMAIN PROTEIN (AFU_ORTHOLOGUE AFUA_3G13620)"/>
    <property type="match status" value="1"/>
</dbReference>
<evidence type="ECO:0000256" key="1">
    <source>
        <dbReference type="SAM" id="SignalP"/>
    </source>
</evidence>
<evidence type="ECO:0000313" key="3">
    <source>
        <dbReference type="EMBL" id="MDC0709460.1"/>
    </source>
</evidence>
<dbReference type="InterPro" id="IPR011051">
    <property type="entry name" value="RmlC_Cupin_sf"/>
</dbReference>